<organism evidence="7 8">
    <name type="scientific">Priestia veravalensis</name>
    <dbReference type="NCBI Taxonomy" id="1414648"/>
    <lineage>
        <taxon>Bacteria</taxon>
        <taxon>Bacillati</taxon>
        <taxon>Bacillota</taxon>
        <taxon>Bacilli</taxon>
        <taxon>Bacillales</taxon>
        <taxon>Bacillaceae</taxon>
        <taxon>Priestia</taxon>
    </lineage>
</organism>
<keyword evidence="8" id="KW-1185">Reference proteome</keyword>
<dbReference type="Gene3D" id="3.60.120.10">
    <property type="entry name" value="Anthranilate synthase"/>
    <property type="match status" value="1"/>
</dbReference>
<accession>A0A0V8JNJ8</accession>
<comment type="similarity">
    <text evidence="2">Belongs to the isochorismate synthase family.</text>
</comment>
<evidence type="ECO:0000256" key="4">
    <source>
        <dbReference type="ARBA" id="ARBA00023235"/>
    </source>
</evidence>
<protein>
    <recommendedName>
        <fullName evidence="3">isochorismate synthase</fullName>
        <ecNumber evidence="3">5.4.4.2</ecNumber>
    </recommendedName>
    <alternativeName>
        <fullName evidence="5">Isochorismate mutase</fullName>
    </alternativeName>
</protein>
<evidence type="ECO:0000259" key="6">
    <source>
        <dbReference type="Pfam" id="PF00425"/>
    </source>
</evidence>
<evidence type="ECO:0000256" key="5">
    <source>
        <dbReference type="ARBA" id="ARBA00041564"/>
    </source>
</evidence>
<dbReference type="InterPro" id="IPR015890">
    <property type="entry name" value="Chorismate_C"/>
</dbReference>
<dbReference type="EC" id="5.4.4.2" evidence="3"/>
<evidence type="ECO:0000313" key="8">
    <source>
        <dbReference type="Proteomes" id="UP000053681"/>
    </source>
</evidence>
<dbReference type="Pfam" id="PF00425">
    <property type="entry name" value="Chorismate_bind"/>
    <property type="match status" value="1"/>
</dbReference>
<proteinExistence type="inferred from homology"/>
<evidence type="ECO:0000313" key="7">
    <source>
        <dbReference type="EMBL" id="KSU88599.1"/>
    </source>
</evidence>
<reference evidence="7 8" key="1">
    <citation type="submission" date="2015-11" db="EMBL/GenBank/DDBJ databases">
        <title>Bacillus caseinolyticus sp nov.</title>
        <authorList>
            <person name="Dastager S.G."/>
            <person name="Mawlankar R."/>
        </authorList>
    </citation>
    <scope>NUCLEOTIDE SEQUENCE [LARGE SCALE GENOMIC DNA]</scope>
    <source>
        <strain evidence="7 8">SGD-V-76</strain>
    </source>
</reference>
<dbReference type="GO" id="GO:0009697">
    <property type="term" value="P:salicylic acid biosynthetic process"/>
    <property type="evidence" value="ECO:0007669"/>
    <property type="project" value="TreeGrafter"/>
</dbReference>
<dbReference type="AlphaFoldDB" id="A0A0V8JNJ8"/>
<evidence type="ECO:0000256" key="3">
    <source>
        <dbReference type="ARBA" id="ARBA00012824"/>
    </source>
</evidence>
<gene>
    <name evidence="7" type="ORF">AS180_06900</name>
</gene>
<dbReference type="NCBIfam" id="TIGR00543">
    <property type="entry name" value="isochor_syn"/>
    <property type="match status" value="1"/>
</dbReference>
<dbReference type="SUPFAM" id="SSF56322">
    <property type="entry name" value="ADC synthase"/>
    <property type="match status" value="1"/>
</dbReference>
<evidence type="ECO:0000256" key="2">
    <source>
        <dbReference type="ARBA" id="ARBA00005297"/>
    </source>
</evidence>
<dbReference type="GO" id="GO:0008909">
    <property type="term" value="F:isochorismate synthase activity"/>
    <property type="evidence" value="ECO:0007669"/>
    <property type="project" value="UniProtKB-EC"/>
</dbReference>
<dbReference type="RefSeq" id="WP_025909659.1">
    <property type="nucleotide sequence ID" value="NZ_KQ758637.1"/>
</dbReference>
<dbReference type="EMBL" id="LNQP01000018">
    <property type="protein sequence ID" value="KSU88599.1"/>
    <property type="molecule type" value="Genomic_DNA"/>
</dbReference>
<sequence length="411" mass="44705">MNNTNQTILLEKHLLADYQPGDFFLASPSNTVLGKGVFAQVPRDHTNDNQLKGLANRISDTLINAKLAGHSKPIVVGAVPFDYQNSAQLIIPKHVEISESENIPVENEAPSAAEVSYRIKSVPSLEQYKQGVAKGIAQIKDGNLQKIVLSRSLHLMASQQVNVPALLSSLAQHNHQGYTFAVNLKDEGHKDSHHSPERTLIGASPELLVSKAGPKIVANPLAGSRPRSADPVEDERRAAELLASEKDLHEHAVVVQAVAEALKPYCKTLEVPSQPSIMHTETMWHLSTEIRGEIVNSSTSSFQLASALHPTPAVCGTPTEAARESIYEIEPFDRAFFTGMVGWCDENGDGEWIVTIRCAEIEDCSIKLFAGAGVVGASKPEEELAETSAKFRTVLKAMGIEEERFISNVEE</sequence>
<dbReference type="InterPro" id="IPR004561">
    <property type="entry name" value="IsoChor_synthase"/>
</dbReference>
<keyword evidence="4 7" id="KW-0413">Isomerase</keyword>
<evidence type="ECO:0000256" key="1">
    <source>
        <dbReference type="ARBA" id="ARBA00000799"/>
    </source>
</evidence>
<comment type="catalytic activity">
    <reaction evidence="1">
        <text>chorismate = isochorismate</text>
        <dbReference type="Rhea" id="RHEA:18985"/>
        <dbReference type="ChEBI" id="CHEBI:29748"/>
        <dbReference type="ChEBI" id="CHEBI:29780"/>
        <dbReference type="EC" id="5.4.4.2"/>
    </reaction>
</comment>
<dbReference type="PANTHER" id="PTHR42839:SF2">
    <property type="entry name" value="ISOCHORISMATE SYNTHASE ENTC"/>
    <property type="match status" value="1"/>
</dbReference>
<name>A0A0V8JNJ8_9BACI</name>
<dbReference type="Proteomes" id="UP000053681">
    <property type="component" value="Unassembled WGS sequence"/>
</dbReference>
<dbReference type="InterPro" id="IPR005801">
    <property type="entry name" value="ADC_synthase"/>
</dbReference>
<dbReference type="NCBIfam" id="NF005380">
    <property type="entry name" value="PRK06923.1"/>
    <property type="match status" value="1"/>
</dbReference>
<comment type="caution">
    <text evidence="7">The sequence shown here is derived from an EMBL/GenBank/DDBJ whole genome shotgun (WGS) entry which is preliminary data.</text>
</comment>
<dbReference type="PANTHER" id="PTHR42839">
    <property type="entry name" value="ISOCHORISMATE SYNTHASE ENTC"/>
    <property type="match status" value="1"/>
</dbReference>
<feature type="domain" description="Chorismate-utilising enzyme C-terminal" evidence="6">
    <location>
        <begin position="126"/>
        <end position="390"/>
    </location>
</feature>